<reference evidence="1 2" key="1">
    <citation type="submission" date="2020-08" db="EMBL/GenBank/DDBJ databases">
        <title>Bridging the membrane lipid divide: bacteria of the FCB group superphylum have the potential to synthesize archaeal ether lipids.</title>
        <authorList>
            <person name="Villanueva L."/>
            <person name="Von Meijenfeldt F.A.B."/>
            <person name="Westbye A.B."/>
            <person name="Yadav S."/>
            <person name="Hopmans E.C."/>
            <person name="Dutilh B.E."/>
            <person name="Sinninghe Damste J.S."/>
        </authorList>
    </citation>
    <scope>NUCLEOTIDE SEQUENCE [LARGE SCALE GENOMIC DNA]</scope>
    <source>
        <strain evidence="1">NIOZ-UU17</strain>
    </source>
</reference>
<organism evidence="1 2">
    <name type="scientific">Candidatus Desulfatibia vada</name>
    <dbReference type="NCBI Taxonomy" id="2841696"/>
    <lineage>
        <taxon>Bacteria</taxon>
        <taxon>Pseudomonadati</taxon>
        <taxon>Thermodesulfobacteriota</taxon>
        <taxon>Desulfobacteria</taxon>
        <taxon>Desulfobacterales</taxon>
        <taxon>Desulfobacterales incertae sedis</taxon>
        <taxon>Candidatus Desulfatibia</taxon>
    </lineage>
</organism>
<dbReference type="AlphaFoldDB" id="A0A8J6NTG6"/>
<accession>A0A8J6NTG6</accession>
<gene>
    <name evidence="1" type="ORF">H8D96_08300</name>
</gene>
<protein>
    <submittedName>
        <fullName evidence="1">Uncharacterized protein</fullName>
    </submittedName>
</protein>
<evidence type="ECO:0000313" key="1">
    <source>
        <dbReference type="EMBL" id="MBC8431908.1"/>
    </source>
</evidence>
<sequence length="129" mass="14802">MERIEKLDQFDHLQKGNNIRSIWKGFLPYCISFDAVIKDFIQYSFLSFNVSGDLYGEGICYFLSSHDNTTINFIWNVSPTKLWMKISSPFARPVFIENHNHILEQAITGFARMIAQKSGSAILNNCANT</sequence>
<proteinExistence type="predicted"/>
<dbReference type="EMBL" id="JACNIG010000191">
    <property type="protein sequence ID" value="MBC8431908.1"/>
    <property type="molecule type" value="Genomic_DNA"/>
</dbReference>
<name>A0A8J6NTG6_9BACT</name>
<comment type="caution">
    <text evidence="1">The sequence shown here is derived from an EMBL/GenBank/DDBJ whole genome shotgun (WGS) entry which is preliminary data.</text>
</comment>
<evidence type="ECO:0000313" key="2">
    <source>
        <dbReference type="Proteomes" id="UP000605201"/>
    </source>
</evidence>
<dbReference type="Proteomes" id="UP000605201">
    <property type="component" value="Unassembled WGS sequence"/>
</dbReference>